<proteinExistence type="predicted"/>
<feature type="region of interest" description="Disordered" evidence="1">
    <location>
        <begin position="86"/>
        <end position="122"/>
    </location>
</feature>
<feature type="compositionally biased region" description="Basic and acidic residues" evidence="1">
    <location>
        <begin position="95"/>
        <end position="109"/>
    </location>
</feature>
<evidence type="ECO:0000256" key="1">
    <source>
        <dbReference type="SAM" id="MobiDB-lite"/>
    </source>
</evidence>
<accession>A0A834M0J4</accession>
<dbReference type="Proteomes" id="UP000625711">
    <property type="component" value="Unassembled WGS sequence"/>
</dbReference>
<evidence type="ECO:0000313" key="2">
    <source>
        <dbReference type="EMBL" id="KAF7267386.1"/>
    </source>
</evidence>
<protein>
    <submittedName>
        <fullName evidence="2">Uncharacterized protein</fullName>
    </submittedName>
</protein>
<dbReference type="AlphaFoldDB" id="A0A834M0J4"/>
<keyword evidence="3" id="KW-1185">Reference proteome</keyword>
<evidence type="ECO:0000313" key="3">
    <source>
        <dbReference type="Proteomes" id="UP000625711"/>
    </source>
</evidence>
<gene>
    <name evidence="2" type="ORF">GWI33_019390</name>
</gene>
<organism evidence="2 3">
    <name type="scientific">Rhynchophorus ferrugineus</name>
    <name type="common">Red palm weevil</name>
    <name type="synonym">Curculio ferrugineus</name>
    <dbReference type="NCBI Taxonomy" id="354439"/>
    <lineage>
        <taxon>Eukaryota</taxon>
        <taxon>Metazoa</taxon>
        <taxon>Ecdysozoa</taxon>
        <taxon>Arthropoda</taxon>
        <taxon>Hexapoda</taxon>
        <taxon>Insecta</taxon>
        <taxon>Pterygota</taxon>
        <taxon>Neoptera</taxon>
        <taxon>Endopterygota</taxon>
        <taxon>Coleoptera</taxon>
        <taxon>Polyphaga</taxon>
        <taxon>Cucujiformia</taxon>
        <taxon>Curculionidae</taxon>
        <taxon>Dryophthorinae</taxon>
        <taxon>Rhynchophorus</taxon>
    </lineage>
</organism>
<name>A0A834M0J4_RHYFE</name>
<dbReference type="EMBL" id="JAACXV010014432">
    <property type="protein sequence ID" value="KAF7267386.1"/>
    <property type="molecule type" value="Genomic_DNA"/>
</dbReference>
<comment type="caution">
    <text evidence="2">The sequence shown here is derived from an EMBL/GenBank/DDBJ whole genome shotgun (WGS) entry which is preliminary data.</text>
</comment>
<reference evidence="2" key="1">
    <citation type="submission" date="2020-08" db="EMBL/GenBank/DDBJ databases">
        <title>Genome sequencing and assembly of the red palm weevil Rhynchophorus ferrugineus.</title>
        <authorList>
            <person name="Dias G.B."/>
            <person name="Bergman C.M."/>
            <person name="Manee M."/>
        </authorList>
    </citation>
    <scope>NUCLEOTIDE SEQUENCE</scope>
    <source>
        <strain evidence="2">AA-2017</strain>
        <tissue evidence="2">Whole larva</tissue>
    </source>
</reference>
<sequence>MNYLKNRYPFKFISNILRMASQKVELLNKPVDLKRNRSDSFIAKDSTFKNCQSVSPNLKKSYSANLKYSNIERKSSASTLRSTTSSYSLPFSKTSSEHSIQDSPQKSHIESNNSSSETINDERLRLKRTYPWQNFNLQSVELKKSDIDCGSAPAKVLVRKTDARNSESEHLLKSRSKLSFNSSTSSLSRTPSRDNLVEIRDQMQLFKSVTKSSKLAHEKPLKEVTFNSISTIYGSKPPYAITLKESKPHMSTQSHLSTNTFHVPVVKNRIDKDLESVISKQEKRCENCGTKRKLTIMDSSLGKCEALKEENSFLFLYNNKRSKIA</sequence>
<dbReference type="OrthoDB" id="10646803at2759"/>